<dbReference type="PANTHER" id="PTHR48107">
    <property type="entry name" value="NADPH-DEPENDENT ALDEHYDE REDUCTASE-LIKE PROTEIN, CHLOROPLASTIC-RELATED"/>
    <property type="match status" value="1"/>
</dbReference>
<feature type="non-terminal residue" evidence="3">
    <location>
        <position position="199"/>
    </location>
</feature>
<sequence length="199" mass="21630">MIDPRIENKVALITGANHGIGAATAKVFAAQGAKVFITYYRPECCYSEEELEKARLAREGSDVLYRAMQQQSADPLVDKIRFDGGVAIAGEANLADPNNIPVLFDRCEAELGPVDILVNNHTHCVLETFDPSLVSDEGAGIGMITAAGIDAHFAINTRAYALMMSEYLNRYLKRSAKWGRIINNSTDAAHAHTANISYA</sequence>
<gene>
    <name evidence="3" type="ORF">LCGC14_2437210</name>
</gene>
<comment type="similarity">
    <text evidence="1">Belongs to the short-chain dehydrogenases/reductases (SDR) family.</text>
</comment>
<evidence type="ECO:0000256" key="1">
    <source>
        <dbReference type="ARBA" id="ARBA00006484"/>
    </source>
</evidence>
<reference evidence="3" key="1">
    <citation type="journal article" date="2015" name="Nature">
        <title>Complex archaea that bridge the gap between prokaryotes and eukaryotes.</title>
        <authorList>
            <person name="Spang A."/>
            <person name="Saw J.H."/>
            <person name="Jorgensen S.L."/>
            <person name="Zaremba-Niedzwiedzka K."/>
            <person name="Martijn J."/>
            <person name="Lind A.E."/>
            <person name="van Eijk R."/>
            <person name="Schleper C."/>
            <person name="Guy L."/>
            <person name="Ettema T.J."/>
        </authorList>
    </citation>
    <scope>NUCLEOTIDE SEQUENCE</scope>
</reference>
<dbReference type="InterPro" id="IPR002347">
    <property type="entry name" value="SDR_fam"/>
</dbReference>
<evidence type="ECO:0000313" key="3">
    <source>
        <dbReference type="EMBL" id="KKL22263.1"/>
    </source>
</evidence>
<accession>A0A0F9EE63</accession>
<dbReference type="SUPFAM" id="SSF51735">
    <property type="entry name" value="NAD(P)-binding Rossmann-fold domains"/>
    <property type="match status" value="1"/>
</dbReference>
<organism evidence="3">
    <name type="scientific">marine sediment metagenome</name>
    <dbReference type="NCBI Taxonomy" id="412755"/>
    <lineage>
        <taxon>unclassified sequences</taxon>
        <taxon>metagenomes</taxon>
        <taxon>ecological metagenomes</taxon>
    </lineage>
</organism>
<dbReference type="PRINTS" id="PR00081">
    <property type="entry name" value="GDHRDH"/>
</dbReference>
<dbReference type="PANTHER" id="PTHR48107:SF7">
    <property type="entry name" value="RE15974P"/>
    <property type="match status" value="1"/>
</dbReference>
<comment type="caution">
    <text evidence="3">The sequence shown here is derived from an EMBL/GenBank/DDBJ whole genome shotgun (WGS) entry which is preliminary data.</text>
</comment>
<dbReference type="InterPro" id="IPR036291">
    <property type="entry name" value="NAD(P)-bd_dom_sf"/>
</dbReference>
<dbReference type="Gene3D" id="3.40.50.720">
    <property type="entry name" value="NAD(P)-binding Rossmann-like Domain"/>
    <property type="match status" value="1"/>
</dbReference>
<protein>
    <submittedName>
        <fullName evidence="3">Uncharacterized protein</fullName>
    </submittedName>
</protein>
<name>A0A0F9EE63_9ZZZZ</name>
<dbReference type="GO" id="GO:0016614">
    <property type="term" value="F:oxidoreductase activity, acting on CH-OH group of donors"/>
    <property type="evidence" value="ECO:0007669"/>
    <property type="project" value="UniProtKB-ARBA"/>
</dbReference>
<evidence type="ECO:0000256" key="2">
    <source>
        <dbReference type="ARBA" id="ARBA00023002"/>
    </source>
</evidence>
<dbReference type="Pfam" id="PF00106">
    <property type="entry name" value="adh_short"/>
    <property type="match status" value="2"/>
</dbReference>
<keyword evidence="2" id="KW-0560">Oxidoreductase</keyword>
<proteinExistence type="inferred from homology"/>
<dbReference type="AlphaFoldDB" id="A0A0F9EE63"/>
<dbReference type="EMBL" id="LAZR01037417">
    <property type="protein sequence ID" value="KKL22263.1"/>
    <property type="molecule type" value="Genomic_DNA"/>
</dbReference>